<keyword evidence="1" id="KW-1133">Transmembrane helix</keyword>
<sequence length="93" mass="10791">MKTYNILGKVIHVNRKINIFLIVFLLLIIIAALVVGLFDLIRYQSWIVNSLYIFGGLVIVINFGRAIQLLKKFIDKDKRLFLILVPLIPLYFS</sequence>
<feature type="transmembrane region" description="Helical" evidence="1">
    <location>
        <begin position="50"/>
        <end position="70"/>
    </location>
</feature>
<keyword evidence="1" id="KW-0472">Membrane</keyword>
<accession>A0ABN0A7P9</accession>
<evidence type="ECO:0000256" key="1">
    <source>
        <dbReference type="SAM" id="Phobius"/>
    </source>
</evidence>
<evidence type="ECO:0000313" key="3">
    <source>
        <dbReference type="Proteomes" id="UP000003764"/>
    </source>
</evidence>
<gene>
    <name evidence="2" type="ORF">HMPREF0061_1444</name>
</gene>
<evidence type="ECO:0000313" key="2">
    <source>
        <dbReference type="EMBL" id="EFG49260.1"/>
    </source>
</evidence>
<proteinExistence type="predicted"/>
<protein>
    <submittedName>
        <fullName evidence="2">Uncharacterized protein</fullName>
    </submittedName>
</protein>
<keyword evidence="3" id="KW-1185">Reference proteome</keyword>
<keyword evidence="1" id="KW-0812">Transmembrane</keyword>
<reference evidence="2 3" key="1">
    <citation type="submission" date="2010-04" db="EMBL/GenBank/DDBJ databases">
        <authorList>
            <person name="Muzny D."/>
            <person name="Qin X."/>
            <person name="Deng J."/>
            <person name="Jiang H."/>
            <person name="Liu Y."/>
            <person name="Qu J."/>
            <person name="Song X.-Z."/>
            <person name="Zhang L."/>
            <person name="Thornton R."/>
            <person name="Coyle M."/>
            <person name="Francisco L."/>
            <person name="Jackson L."/>
            <person name="Javaid M."/>
            <person name="Korchina V."/>
            <person name="Kovar C."/>
            <person name="Mata R."/>
            <person name="Mathew T."/>
            <person name="Ngo R."/>
            <person name="Nguyen L."/>
            <person name="Nguyen N."/>
            <person name="Okwuonu G."/>
            <person name="Ongeri F."/>
            <person name="Pham C."/>
            <person name="Simmons D."/>
            <person name="Wilczek-Boney K."/>
            <person name="Hale W."/>
            <person name="Jakkamsetti A."/>
            <person name="Pham P."/>
            <person name="Ruth R."/>
            <person name="San Lucas F."/>
            <person name="Warren J."/>
            <person name="Zhang J."/>
            <person name="Zhao Z."/>
            <person name="Zhou C."/>
            <person name="Zhu D."/>
            <person name="Lee S."/>
            <person name="Bess C."/>
            <person name="Blankenburg K."/>
            <person name="Forbes L."/>
            <person name="Fu Q."/>
            <person name="Gubbala S."/>
            <person name="Hirani K."/>
            <person name="Jayaseelan J.C."/>
            <person name="Lara F."/>
            <person name="Munidasa M."/>
            <person name="Palculict T."/>
            <person name="Patil S."/>
            <person name="Pu L.-L."/>
            <person name="Saada N."/>
            <person name="Tang L."/>
            <person name="Weissenberger G."/>
            <person name="Zhu Y."/>
            <person name="Hemphill L."/>
            <person name="Shang Y."/>
            <person name="Youmans B."/>
            <person name="Ayvaz T."/>
            <person name="Ross M."/>
            <person name="Santibanez J."/>
            <person name="Aqrawi P."/>
            <person name="Gross S."/>
            <person name="Joshi V."/>
            <person name="Fowler G."/>
            <person name="Nazareth L."/>
            <person name="Reid J."/>
            <person name="Worley K."/>
            <person name="Petrosino J."/>
            <person name="Highlander S."/>
            <person name="Gibbs R."/>
            <person name="Gibbs R."/>
        </authorList>
    </citation>
    <scope>NUCLEOTIDE SEQUENCE [LARGE SCALE GENOMIC DNA]</scope>
    <source>
        <strain evidence="2 3">ATCC 11563</strain>
    </source>
</reference>
<feature type="transmembrane region" description="Helical" evidence="1">
    <location>
        <begin position="20"/>
        <end position="38"/>
    </location>
</feature>
<dbReference type="Proteomes" id="UP000003764">
    <property type="component" value="Unassembled WGS sequence"/>
</dbReference>
<comment type="caution">
    <text evidence="2">The sequence shown here is derived from an EMBL/GenBank/DDBJ whole genome shotgun (WGS) entry which is preliminary data.</text>
</comment>
<name>A0ABN0A7P9_AERVM</name>
<organism evidence="2 3">
    <name type="scientific">Aerococcus viridans (strain ATCC 11563 / DSM 20340 / CCUG 4311 / JCM 20461 / NBRC 12219 / NCTC 8251 / M1)</name>
    <dbReference type="NCBI Taxonomy" id="655812"/>
    <lineage>
        <taxon>Bacteria</taxon>
        <taxon>Bacillati</taxon>
        <taxon>Bacillota</taxon>
        <taxon>Bacilli</taxon>
        <taxon>Lactobacillales</taxon>
        <taxon>Aerococcaceae</taxon>
        <taxon>Aerococcus</taxon>
    </lineage>
</organism>
<dbReference type="EMBL" id="ADNT01000092">
    <property type="protein sequence ID" value="EFG49260.1"/>
    <property type="molecule type" value="Genomic_DNA"/>
</dbReference>